<evidence type="ECO:0000259" key="4">
    <source>
        <dbReference type="Pfam" id="PF13407"/>
    </source>
</evidence>
<reference evidence="5 6" key="1">
    <citation type="submission" date="2021-06" db="EMBL/GenBank/DDBJ databases">
        <title>Bacillus sp. RD4P76, an endophyte from a halophyte.</title>
        <authorList>
            <person name="Sun J.-Q."/>
        </authorList>
    </citation>
    <scope>NUCLEOTIDE SEQUENCE [LARGE SCALE GENOMIC DNA]</scope>
    <source>
        <strain evidence="5 6">CGMCC 1.15917</strain>
    </source>
</reference>
<accession>A0ABS6JG28</accession>
<dbReference type="PANTHER" id="PTHR46847:SF1">
    <property type="entry name" value="D-ALLOSE-BINDING PERIPLASMIC PROTEIN-RELATED"/>
    <property type="match status" value="1"/>
</dbReference>
<comment type="caution">
    <text evidence="5">The sequence shown here is derived from an EMBL/GenBank/DDBJ whole genome shotgun (WGS) entry which is preliminary data.</text>
</comment>
<dbReference type="CDD" id="cd19969">
    <property type="entry name" value="PBP1_ABC_sugar_binding-like"/>
    <property type="match status" value="1"/>
</dbReference>
<organism evidence="5 6">
    <name type="scientific">Evansella tamaricis</name>
    <dbReference type="NCBI Taxonomy" id="2069301"/>
    <lineage>
        <taxon>Bacteria</taxon>
        <taxon>Bacillati</taxon>
        <taxon>Bacillota</taxon>
        <taxon>Bacilli</taxon>
        <taxon>Bacillales</taxon>
        <taxon>Bacillaceae</taxon>
        <taxon>Evansella</taxon>
    </lineage>
</organism>
<evidence type="ECO:0000313" key="5">
    <source>
        <dbReference type="EMBL" id="MBU9712581.1"/>
    </source>
</evidence>
<dbReference type="Pfam" id="PF13407">
    <property type="entry name" value="Peripla_BP_4"/>
    <property type="match status" value="1"/>
</dbReference>
<evidence type="ECO:0000313" key="6">
    <source>
        <dbReference type="Proteomes" id="UP000784880"/>
    </source>
</evidence>
<evidence type="ECO:0000256" key="1">
    <source>
        <dbReference type="ARBA" id="ARBA00004196"/>
    </source>
</evidence>
<proteinExistence type="inferred from homology"/>
<sequence>MKKLLLIYTLLIGSFMLYVYNVHFKETPPNPWETGGLQGEITETYVMVTFQAGMDFWKNTLKGFEDAAQLLNVSIEYRGATQYDVNEQITVLEQVIAKNPAGIAITAINPTDLTDTINKAVDAGIPVVLFDAGAEGSKASALISTDNYKAGAKAAHKMAELLQEKGEVAVVTNPNQLNHQERTAGFIDTISTDYQSMKLVTVEDGMGDRLAAREATNVILNNHPELEGIFVTEANGGIGVGEALRLSQRIGDLKVISFDTDKGTLDMIEEGLIDATIAQGAWNMGYWSLNFLFHLQHDLTQQQVNDIPGIAPLPTFVDTGVTIVTKENVQYYYAH</sequence>
<dbReference type="RefSeq" id="WP_217066759.1">
    <property type="nucleotide sequence ID" value="NZ_JAHQCS010000105.1"/>
</dbReference>
<gene>
    <name evidence="5" type="ORF">KS419_12595</name>
</gene>
<dbReference type="InterPro" id="IPR025997">
    <property type="entry name" value="SBP_2_dom"/>
</dbReference>
<evidence type="ECO:0000256" key="2">
    <source>
        <dbReference type="ARBA" id="ARBA00007639"/>
    </source>
</evidence>
<dbReference type="PANTHER" id="PTHR46847">
    <property type="entry name" value="D-ALLOSE-BINDING PERIPLASMIC PROTEIN-RELATED"/>
    <property type="match status" value="1"/>
</dbReference>
<protein>
    <submittedName>
        <fullName evidence="5">Substrate-binding domain-containing protein</fullName>
    </submittedName>
</protein>
<keyword evidence="6" id="KW-1185">Reference proteome</keyword>
<keyword evidence="3" id="KW-0732">Signal</keyword>
<dbReference type="EMBL" id="JAHQCS010000105">
    <property type="protein sequence ID" value="MBU9712581.1"/>
    <property type="molecule type" value="Genomic_DNA"/>
</dbReference>
<comment type="subcellular location">
    <subcellularLocation>
        <location evidence="1">Cell envelope</location>
    </subcellularLocation>
</comment>
<name>A0ABS6JG28_9BACI</name>
<comment type="similarity">
    <text evidence="2">Belongs to the bacterial solute-binding protein 2 family.</text>
</comment>
<evidence type="ECO:0000256" key="3">
    <source>
        <dbReference type="ARBA" id="ARBA00022729"/>
    </source>
</evidence>
<dbReference type="Proteomes" id="UP000784880">
    <property type="component" value="Unassembled WGS sequence"/>
</dbReference>
<feature type="domain" description="Periplasmic binding protein" evidence="4">
    <location>
        <begin position="47"/>
        <end position="293"/>
    </location>
</feature>